<feature type="compositionally biased region" description="Low complexity" evidence="1">
    <location>
        <begin position="13"/>
        <end position="24"/>
    </location>
</feature>
<evidence type="ECO:0000256" key="1">
    <source>
        <dbReference type="SAM" id="MobiDB-lite"/>
    </source>
</evidence>
<organism evidence="2 3">
    <name type="scientific">Saccharothrix syringae</name>
    <name type="common">Nocardiopsis syringae</name>
    <dbReference type="NCBI Taxonomy" id="103733"/>
    <lineage>
        <taxon>Bacteria</taxon>
        <taxon>Bacillati</taxon>
        <taxon>Actinomycetota</taxon>
        <taxon>Actinomycetes</taxon>
        <taxon>Pseudonocardiales</taxon>
        <taxon>Pseudonocardiaceae</taxon>
        <taxon>Saccharothrix</taxon>
    </lineage>
</organism>
<keyword evidence="3" id="KW-1185">Reference proteome</keyword>
<dbReference type="AlphaFoldDB" id="A0A5Q0H1V1"/>
<protein>
    <recommendedName>
        <fullName evidence="4">Nitroreductase</fullName>
    </recommendedName>
</protein>
<gene>
    <name evidence="2" type="ORF">EKG83_24995</name>
</gene>
<dbReference type="EMBL" id="CP034550">
    <property type="protein sequence ID" value="QFZ20236.1"/>
    <property type="molecule type" value="Genomic_DNA"/>
</dbReference>
<evidence type="ECO:0000313" key="3">
    <source>
        <dbReference type="Proteomes" id="UP000325787"/>
    </source>
</evidence>
<sequence>MERGGRDRGTIGAAVAPARRAPSAHNARPWRWLVGDRGVHLCADPLPPTPRRPVGEVVEGSAGP</sequence>
<evidence type="ECO:0000313" key="2">
    <source>
        <dbReference type="EMBL" id="QFZ20236.1"/>
    </source>
</evidence>
<dbReference type="OrthoDB" id="8156917at2"/>
<dbReference type="SUPFAM" id="SSF55469">
    <property type="entry name" value="FMN-dependent nitroreductase-like"/>
    <property type="match status" value="1"/>
</dbReference>
<dbReference type="KEGG" id="ssyi:EKG83_24995"/>
<dbReference type="RefSeq" id="WP_033434238.1">
    <property type="nucleotide sequence ID" value="NZ_CP034550.1"/>
</dbReference>
<evidence type="ECO:0008006" key="4">
    <source>
        <dbReference type="Google" id="ProtNLM"/>
    </source>
</evidence>
<reference evidence="3" key="1">
    <citation type="journal article" date="2021" name="Curr. Microbiol.">
        <title>Complete genome of nocamycin-producing strain Saccharothrix syringae NRRL B-16468 reveals the biosynthetic potential for secondary metabolites.</title>
        <authorList>
            <person name="Mo X."/>
            <person name="Yang S."/>
        </authorList>
    </citation>
    <scope>NUCLEOTIDE SEQUENCE [LARGE SCALE GENOMIC DNA]</scope>
    <source>
        <strain evidence="3">ATCC 51364 / DSM 43886 / JCM 6844 / KCTC 9398 / NBRC 14523 / NRRL B-16468 / INA 2240</strain>
    </source>
</reference>
<dbReference type="Proteomes" id="UP000325787">
    <property type="component" value="Chromosome"/>
</dbReference>
<feature type="region of interest" description="Disordered" evidence="1">
    <location>
        <begin position="1"/>
        <end position="27"/>
    </location>
</feature>
<feature type="region of interest" description="Disordered" evidence="1">
    <location>
        <begin position="44"/>
        <end position="64"/>
    </location>
</feature>
<accession>A0A5Q0H1V1</accession>
<dbReference type="GO" id="GO:0016491">
    <property type="term" value="F:oxidoreductase activity"/>
    <property type="evidence" value="ECO:0007669"/>
    <property type="project" value="InterPro"/>
</dbReference>
<dbReference type="InterPro" id="IPR000415">
    <property type="entry name" value="Nitroreductase-like"/>
</dbReference>
<proteinExistence type="predicted"/>
<name>A0A5Q0H1V1_SACSY</name>